<feature type="region of interest" description="Disordered" evidence="2">
    <location>
        <begin position="122"/>
        <end position="151"/>
    </location>
</feature>
<dbReference type="PANTHER" id="PTHR11552:SF147">
    <property type="entry name" value="CHOLINE DEHYDROGENASE, MITOCHONDRIAL"/>
    <property type="match status" value="1"/>
</dbReference>
<accession>A0A4R5QCJ3</accession>
<evidence type="ECO:0000256" key="1">
    <source>
        <dbReference type="ARBA" id="ARBA00010790"/>
    </source>
</evidence>
<dbReference type="InterPro" id="IPR036188">
    <property type="entry name" value="FAD/NAD-bd_sf"/>
</dbReference>
<evidence type="ECO:0000313" key="3">
    <source>
        <dbReference type="EMBL" id="TDH60493.1"/>
    </source>
</evidence>
<organism evidence="3 4">
    <name type="scientific">Dankookia rubra</name>
    <dbReference type="NCBI Taxonomy" id="1442381"/>
    <lineage>
        <taxon>Bacteria</taxon>
        <taxon>Pseudomonadati</taxon>
        <taxon>Pseudomonadota</taxon>
        <taxon>Alphaproteobacteria</taxon>
        <taxon>Acetobacterales</taxon>
        <taxon>Roseomonadaceae</taxon>
        <taxon>Dankookia</taxon>
    </lineage>
</organism>
<evidence type="ECO:0000313" key="4">
    <source>
        <dbReference type="Proteomes" id="UP000295096"/>
    </source>
</evidence>
<comment type="similarity">
    <text evidence="1">Belongs to the GMC oxidoreductase family.</text>
</comment>
<dbReference type="SUPFAM" id="SSF51905">
    <property type="entry name" value="FAD/NAD(P)-binding domain"/>
    <property type="match status" value="1"/>
</dbReference>
<dbReference type="InterPro" id="IPR012132">
    <property type="entry name" value="GMC_OxRdtase"/>
</dbReference>
<dbReference type="GO" id="GO:0050660">
    <property type="term" value="F:flavin adenine dinucleotide binding"/>
    <property type="evidence" value="ECO:0007669"/>
    <property type="project" value="InterPro"/>
</dbReference>
<dbReference type="Gene3D" id="3.50.50.60">
    <property type="entry name" value="FAD/NAD(P)-binding domain"/>
    <property type="match status" value="1"/>
</dbReference>
<dbReference type="PANTHER" id="PTHR11552">
    <property type="entry name" value="GLUCOSE-METHANOL-CHOLINE GMC OXIDOREDUCTASE"/>
    <property type="match status" value="1"/>
</dbReference>
<gene>
    <name evidence="3" type="ORF">E2C06_21865</name>
</gene>
<feature type="compositionally biased region" description="Polar residues" evidence="2">
    <location>
        <begin position="122"/>
        <end position="131"/>
    </location>
</feature>
<proteinExistence type="inferred from homology"/>
<keyword evidence="4" id="KW-1185">Reference proteome</keyword>
<reference evidence="3 4" key="1">
    <citation type="journal article" date="2016" name="J. Microbiol.">
        <title>Dankookia rubra gen. nov., sp. nov., an alphaproteobacterium isolated from sediment of a shallow stream.</title>
        <authorList>
            <person name="Kim W.H."/>
            <person name="Kim D.H."/>
            <person name="Kang K."/>
            <person name="Ahn T.Y."/>
        </authorList>
    </citation>
    <scope>NUCLEOTIDE SEQUENCE [LARGE SCALE GENOMIC DNA]</scope>
    <source>
        <strain evidence="3 4">JCM30602</strain>
    </source>
</reference>
<dbReference type="EMBL" id="SMSJ01000037">
    <property type="protein sequence ID" value="TDH60493.1"/>
    <property type="molecule type" value="Genomic_DNA"/>
</dbReference>
<dbReference type="GO" id="GO:0016491">
    <property type="term" value="F:oxidoreductase activity"/>
    <property type="evidence" value="ECO:0007669"/>
    <property type="project" value="TreeGrafter"/>
</dbReference>
<dbReference type="Proteomes" id="UP000295096">
    <property type="component" value="Unassembled WGS sequence"/>
</dbReference>
<dbReference type="AlphaFoldDB" id="A0A4R5QCJ3"/>
<comment type="caution">
    <text evidence="3">The sequence shown here is derived from an EMBL/GenBank/DDBJ whole genome shotgun (WGS) entry which is preliminary data.</text>
</comment>
<protein>
    <submittedName>
        <fullName evidence="3">Uncharacterized protein</fullName>
    </submittedName>
</protein>
<evidence type="ECO:0000256" key="2">
    <source>
        <dbReference type="SAM" id="MobiDB-lite"/>
    </source>
</evidence>
<dbReference type="OrthoDB" id="9785276at2"/>
<name>A0A4R5QCJ3_9PROT</name>
<sequence length="175" mass="18411">MTAAPFEGDWDHIIVGAGSAGCVLANRLSADPHRRVLFPEAGGQARHPYLQVPAGFTLPACYRAGLGHLEPQATLNGDAAREINPFSQVHPSRLCRRGVPQSRSAAGFRHCFGSGADSPGTYSAANPVASTRSAHRPRSERPRRSSFSGVDASGSIVDVVRGSGGKVRAIASELR</sequence>